<gene>
    <name evidence="1" type="ORF">FBU59_007224</name>
</gene>
<feature type="non-terminal residue" evidence="1">
    <location>
        <position position="99"/>
    </location>
</feature>
<reference evidence="1" key="1">
    <citation type="submission" date="2022-07" db="EMBL/GenBank/DDBJ databases">
        <title>Phylogenomic reconstructions and comparative analyses of Kickxellomycotina fungi.</title>
        <authorList>
            <person name="Reynolds N.K."/>
            <person name="Stajich J.E."/>
            <person name="Barry K."/>
            <person name="Grigoriev I.V."/>
            <person name="Crous P."/>
            <person name="Smith M.E."/>
        </authorList>
    </citation>
    <scope>NUCLEOTIDE SEQUENCE</scope>
    <source>
        <strain evidence="1">NRRL 5244</strain>
    </source>
</reference>
<organism evidence="1 2">
    <name type="scientific">Linderina macrospora</name>
    <dbReference type="NCBI Taxonomy" id="4868"/>
    <lineage>
        <taxon>Eukaryota</taxon>
        <taxon>Fungi</taxon>
        <taxon>Fungi incertae sedis</taxon>
        <taxon>Zoopagomycota</taxon>
        <taxon>Kickxellomycotina</taxon>
        <taxon>Kickxellomycetes</taxon>
        <taxon>Kickxellales</taxon>
        <taxon>Kickxellaceae</taxon>
        <taxon>Linderina</taxon>
    </lineage>
</organism>
<comment type="caution">
    <text evidence="1">The sequence shown here is derived from an EMBL/GenBank/DDBJ whole genome shotgun (WGS) entry which is preliminary data.</text>
</comment>
<accession>A0ACC1IXP2</accession>
<dbReference type="EMBL" id="JANBPW010006807">
    <property type="protein sequence ID" value="KAJ1927375.1"/>
    <property type="molecule type" value="Genomic_DNA"/>
</dbReference>
<name>A0ACC1IXP2_9FUNG</name>
<protein>
    <submittedName>
        <fullName evidence="1">Uncharacterized protein</fullName>
    </submittedName>
</protein>
<evidence type="ECO:0000313" key="1">
    <source>
        <dbReference type="EMBL" id="KAJ1927375.1"/>
    </source>
</evidence>
<keyword evidence="2" id="KW-1185">Reference proteome</keyword>
<sequence length="99" mass="10092">MNPIKITFGIATLAAAVFAQNYQTVAPTDVYPTTAPAYSAAPVPSSVESVYTTVEVTTSAAPGYSAIPVPSSVESTVVETTSAYQTVPVSSVESEVTSA</sequence>
<evidence type="ECO:0000313" key="2">
    <source>
        <dbReference type="Proteomes" id="UP001150603"/>
    </source>
</evidence>
<dbReference type="Proteomes" id="UP001150603">
    <property type="component" value="Unassembled WGS sequence"/>
</dbReference>
<proteinExistence type="predicted"/>